<dbReference type="EMBL" id="CM037162">
    <property type="protein sequence ID" value="KAH7862646.1"/>
    <property type="molecule type" value="Genomic_DNA"/>
</dbReference>
<reference evidence="1 2" key="1">
    <citation type="journal article" date="2021" name="Hortic Res">
        <title>High-quality reference genome and annotation aids understanding of berry development for evergreen blueberry (Vaccinium darrowii).</title>
        <authorList>
            <person name="Yu J."/>
            <person name="Hulse-Kemp A.M."/>
            <person name="Babiker E."/>
            <person name="Staton M."/>
        </authorList>
    </citation>
    <scope>NUCLEOTIDE SEQUENCE [LARGE SCALE GENOMIC DNA]</scope>
    <source>
        <strain evidence="2">cv. NJ 8807/NJ 8810</strain>
        <tissue evidence="1">Young leaf</tissue>
    </source>
</reference>
<keyword evidence="2" id="KW-1185">Reference proteome</keyword>
<proteinExistence type="predicted"/>
<gene>
    <name evidence="1" type="ORF">Vadar_007570</name>
</gene>
<comment type="caution">
    <text evidence="1">The sequence shown here is derived from an EMBL/GenBank/DDBJ whole genome shotgun (WGS) entry which is preliminary data.</text>
</comment>
<accession>A0ACB7ZA80</accession>
<dbReference type="Proteomes" id="UP000828048">
    <property type="component" value="Chromosome 12"/>
</dbReference>
<name>A0ACB7ZA80_9ERIC</name>
<protein>
    <submittedName>
        <fullName evidence="1">Uncharacterized protein</fullName>
    </submittedName>
</protein>
<evidence type="ECO:0000313" key="2">
    <source>
        <dbReference type="Proteomes" id="UP000828048"/>
    </source>
</evidence>
<sequence>MVPDGIAGTTISPEKINSSSRRISMDHNFADELYSDILKTPNGESGPIPSGNYEQSNSHDHELDNFSHDDESLWGSSPEEGTNQYGMEREWQRRHDQFHTIGYRDGVTAGKEASAQEGFNVGFKESVGVGYNWGLVRGVTSALACLPNGLKEKLVETQEDRDKFQSLYESVHSLSTTDALKLFHDGILSNKSVEHSESAEAGPNEAGLQDPSFDLLRNYFGELESLVHRSPAMEVNIVLDH</sequence>
<organism evidence="1 2">
    <name type="scientific">Vaccinium darrowii</name>
    <dbReference type="NCBI Taxonomy" id="229202"/>
    <lineage>
        <taxon>Eukaryota</taxon>
        <taxon>Viridiplantae</taxon>
        <taxon>Streptophyta</taxon>
        <taxon>Embryophyta</taxon>
        <taxon>Tracheophyta</taxon>
        <taxon>Spermatophyta</taxon>
        <taxon>Magnoliopsida</taxon>
        <taxon>eudicotyledons</taxon>
        <taxon>Gunneridae</taxon>
        <taxon>Pentapetalae</taxon>
        <taxon>asterids</taxon>
        <taxon>Ericales</taxon>
        <taxon>Ericaceae</taxon>
        <taxon>Vaccinioideae</taxon>
        <taxon>Vaccinieae</taxon>
        <taxon>Vaccinium</taxon>
    </lineage>
</organism>
<evidence type="ECO:0000313" key="1">
    <source>
        <dbReference type="EMBL" id="KAH7862646.1"/>
    </source>
</evidence>